<dbReference type="EMBL" id="CACVBS010000051">
    <property type="protein sequence ID" value="CAA7265952.1"/>
    <property type="molecule type" value="Genomic_DNA"/>
</dbReference>
<protein>
    <recommendedName>
        <fullName evidence="4">RRM domain-containing protein</fullName>
    </recommendedName>
</protein>
<reference evidence="2 3" key="1">
    <citation type="submission" date="2020-01" db="EMBL/GenBank/DDBJ databases">
        <authorList>
            <person name="Gupta K D."/>
        </authorList>
    </citation>
    <scope>NUCLEOTIDE SEQUENCE [LARGE SCALE GENOMIC DNA]</scope>
</reference>
<feature type="compositionally biased region" description="Low complexity" evidence="1">
    <location>
        <begin position="208"/>
        <end position="219"/>
    </location>
</feature>
<keyword evidence="3" id="KW-1185">Reference proteome</keyword>
<feature type="region of interest" description="Disordered" evidence="1">
    <location>
        <begin position="49"/>
        <end position="74"/>
    </location>
</feature>
<organism evidence="2 3">
    <name type="scientific">Cyclocybe aegerita</name>
    <name type="common">Black poplar mushroom</name>
    <name type="synonym">Agrocybe aegerita</name>
    <dbReference type="NCBI Taxonomy" id="1973307"/>
    <lineage>
        <taxon>Eukaryota</taxon>
        <taxon>Fungi</taxon>
        <taxon>Dikarya</taxon>
        <taxon>Basidiomycota</taxon>
        <taxon>Agaricomycotina</taxon>
        <taxon>Agaricomycetes</taxon>
        <taxon>Agaricomycetidae</taxon>
        <taxon>Agaricales</taxon>
        <taxon>Agaricineae</taxon>
        <taxon>Bolbitiaceae</taxon>
        <taxon>Cyclocybe</taxon>
    </lineage>
</organism>
<dbReference type="Proteomes" id="UP000467700">
    <property type="component" value="Unassembled WGS sequence"/>
</dbReference>
<evidence type="ECO:0000256" key="1">
    <source>
        <dbReference type="SAM" id="MobiDB-lite"/>
    </source>
</evidence>
<feature type="region of interest" description="Disordered" evidence="1">
    <location>
        <begin position="1"/>
        <end position="28"/>
    </location>
</feature>
<sequence length="492" mass="53783">MSSRMQTPITMDEQPYTTPDEDPFSVSPYVPERTVQHRRSSMLVKWISEQQSQASENAETEPLDIPRPYFASPGVPASSSNPYLAYPDLPRVSTPMESNTGDADSIISYDLVDDDDIPANAILEPSTPEEHVTPLPPRTHKSSRHSLTPSFRTLNLNFRSSTPTSPSSSSMDGTSRAFSRLSFLPRTPRSAGPALPSEAGTPQPHNRSSSLSTLSFSSSQRVRPLSASTSSKWRPTVLGHFHQPSASQSSITMSDGQNTTPSRPSISSGDTFLTSDTSQATTTTLDSIIPISPSKTSFFDSIRLRGNRSPKASSTFSLASSSSVRLSAQQTIGVNQQASNFDTGFQKTVSRRSAFAPKPGSILDNRDNDEDLDPPPTYRLKRHEPIRASIPHSSGGSLPRVKFSSLNSRTQRKKKKLIVSGIGAAEVRKFEGVKRWCESFGELRQISRMPNGDLQIDFRDPEVADTVCRVRAKVFIAGVGSVQLSWVAGHKR</sequence>
<accession>A0A8S0X3G1</accession>
<dbReference type="OrthoDB" id="3071736at2759"/>
<gene>
    <name evidence="2" type="ORF">AAE3_LOCUS8042</name>
</gene>
<feature type="region of interest" description="Disordered" evidence="1">
    <location>
        <begin position="119"/>
        <end position="278"/>
    </location>
</feature>
<name>A0A8S0X3G1_CYCAE</name>
<evidence type="ECO:0008006" key="4">
    <source>
        <dbReference type="Google" id="ProtNLM"/>
    </source>
</evidence>
<feature type="region of interest" description="Disordered" evidence="1">
    <location>
        <begin position="354"/>
        <end position="379"/>
    </location>
</feature>
<proteinExistence type="predicted"/>
<evidence type="ECO:0000313" key="3">
    <source>
        <dbReference type="Proteomes" id="UP000467700"/>
    </source>
</evidence>
<feature type="compositionally biased region" description="Polar residues" evidence="1">
    <location>
        <begin position="145"/>
        <end position="159"/>
    </location>
</feature>
<feature type="compositionally biased region" description="Polar residues" evidence="1">
    <location>
        <begin position="244"/>
        <end position="270"/>
    </location>
</feature>
<feature type="compositionally biased region" description="Low complexity" evidence="1">
    <location>
        <begin position="160"/>
        <end position="170"/>
    </location>
</feature>
<evidence type="ECO:0000313" key="2">
    <source>
        <dbReference type="EMBL" id="CAA7265952.1"/>
    </source>
</evidence>
<dbReference type="AlphaFoldDB" id="A0A8S0X3G1"/>
<comment type="caution">
    <text evidence="2">The sequence shown here is derived from an EMBL/GenBank/DDBJ whole genome shotgun (WGS) entry which is preliminary data.</text>
</comment>